<dbReference type="InterPro" id="IPR003609">
    <property type="entry name" value="Pan_app"/>
</dbReference>
<dbReference type="Gene3D" id="3.50.4.10">
    <property type="entry name" value="Hepatocyte Growth Factor"/>
    <property type="match status" value="1"/>
</dbReference>
<comment type="caution">
    <text evidence="3">The sequence shown here is derived from an EMBL/GenBank/DDBJ whole genome shotgun (WGS) entry which is preliminary data.</text>
</comment>
<dbReference type="PROSITE" id="PS00615">
    <property type="entry name" value="C_TYPE_LECTIN_1"/>
    <property type="match status" value="1"/>
</dbReference>
<keyword evidence="4" id="KW-1185">Reference proteome</keyword>
<dbReference type="InterPro" id="IPR018378">
    <property type="entry name" value="C-type_lectin_CS"/>
</dbReference>
<dbReference type="InterPro" id="IPR001304">
    <property type="entry name" value="C-type_lectin-like"/>
</dbReference>
<dbReference type="InterPro" id="IPR016187">
    <property type="entry name" value="CTDL_fold"/>
</dbReference>
<dbReference type="EMBL" id="JAWDGP010002313">
    <property type="protein sequence ID" value="KAK3784075.1"/>
    <property type="molecule type" value="Genomic_DNA"/>
</dbReference>
<evidence type="ECO:0000313" key="4">
    <source>
        <dbReference type="Proteomes" id="UP001283361"/>
    </source>
</evidence>
<dbReference type="InterPro" id="IPR016186">
    <property type="entry name" value="C-type_lectin-like/link_sf"/>
</dbReference>
<dbReference type="PROSITE" id="PS50041">
    <property type="entry name" value="C_TYPE_LECTIN_2"/>
    <property type="match status" value="1"/>
</dbReference>
<name>A0AAE1AAR4_9GAST</name>
<dbReference type="Proteomes" id="UP001283361">
    <property type="component" value="Unassembled WGS sequence"/>
</dbReference>
<dbReference type="InterPro" id="IPR050801">
    <property type="entry name" value="Ca-Dep_Lectins_ImmuneDev"/>
</dbReference>
<evidence type="ECO:0000256" key="1">
    <source>
        <dbReference type="ARBA" id="ARBA00023157"/>
    </source>
</evidence>
<keyword evidence="1" id="KW-1015">Disulfide bond</keyword>
<dbReference type="Gene3D" id="3.10.100.10">
    <property type="entry name" value="Mannose-Binding Protein A, subunit A"/>
    <property type="match status" value="1"/>
</dbReference>
<dbReference type="AlphaFoldDB" id="A0AAE1AAR4"/>
<proteinExistence type="predicted"/>
<sequence>MFCGKLFVSTADYAACHIKSFCFLSDQERFFTHFVRHILLARKEKRCTIMLERRSKQVKNFTLLLVLLLGTSIKAKDDMKYFKAHGSPQMLHLDEAPITGVRSRLVCSSLCARRKPHCLSFKYDKKSLTCTLGSWIYYDDKKKNSGQKSDVDIYTSACCPAPAPALSTPTDFNLKVFNNITLSRCIFKDETKRNYREAQRECAKKGARLMTAKTQEHYDMFWTLGTDETWLGLDDLDNEGEFKWSDGSVLTQECRENVLNTPDFNNHDNNEDCVHIWNPFLQNRKLNDGDCLTKKIHSVCEIITPVEKKCQDQLCPQLSHE</sequence>
<dbReference type="PANTHER" id="PTHR22801">
    <property type="entry name" value="LITHOSTATHINE"/>
    <property type="match status" value="1"/>
</dbReference>
<feature type="domain" description="C-type lectin" evidence="2">
    <location>
        <begin position="181"/>
        <end position="291"/>
    </location>
</feature>
<reference evidence="3" key="1">
    <citation type="journal article" date="2023" name="G3 (Bethesda)">
        <title>A reference genome for the long-term kleptoplast-retaining sea slug Elysia crispata morphotype clarki.</title>
        <authorList>
            <person name="Eastman K.E."/>
            <person name="Pendleton A.L."/>
            <person name="Shaikh M.A."/>
            <person name="Suttiyut T."/>
            <person name="Ogas R."/>
            <person name="Tomko P."/>
            <person name="Gavelis G."/>
            <person name="Widhalm J.R."/>
            <person name="Wisecaver J.H."/>
        </authorList>
    </citation>
    <scope>NUCLEOTIDE SEQUENCE</scope>
    <source>
        <strain evidence="3">ECLA1</strain>
    </source>
</reference>
<dbReference type="SMART" id="SM00034">
    <property type="entry name" value="CLECT"/>
    <property type="match status" value="1"/>
</dbReference>
<dbReference type="PANTHER" id="PTHR22801:SF63">
    <property type="entry name" value="C-TYPE LECTIN DOMAIN-CONTAINING PROTEIN"/>
    <property type="match status" value="1"/>
</dbReference>
<evidence type="ECO:0000313" key="3">
    <source>
        <dbReference type="EMBL" id="KAK3784075.1"/>
    </source>
</evidence>
<dbReference type="Pfam" id="PF00024">
    <property type="entry name" value="PAN_1"/>
    <property type="match status" value="1"/>
</dbReference>
<protein>
    <recommendedName>
        <fullName evidence="2">C-type lectin domain-containing protein</fullName>
    </recommendedName>
</protein>
<evidence type="ECO:0000259" key="2">
    <source>
        <dbReference type="PROSITE" id="PS50041"/>
    </source>
</evidence>
<accession>A0AAE1AAR4</accession>
<dbReference type="Pfam" id="PF00059">
    <property type="entry name" value="Lectin_C"/>
    <property type="match status" value="1"/>
</dbReference>
<gene>
    <name evidence="3" type="ORF">RRG08_025266</name>
</gene>
<organism evidence="3 4">
    <name type="scientific">Elysia crispata</name>
    <name type="common">lettuce slug</name>
    <dbReference type="NCBI Taxonomy" id="231223"/>
    <lineage>
        <taxon>Eukaryota</taxon>
        <taxon>Metazoa</taxon>
        <taxon>Spiralia</taxon>
        <taxon>Lophotrochozoa</taxon>
        <taxon>Mollusca</taxon>
        <taxon>Gastropoda</taxon>
        <taxon>Heterobranchia</taxon>
        <taxon>Euthyneura</taxon>
        <taxon>Panpulmonata</taxon>
        <taxon>Sacoglossa</taxon>
        <taxon>Placobranchoidea</taxon>
        <taxon>Plakobranchidae</taxon>
        <taxon>Elysia</taxon>
    </lineage>
</organism>
<dbReference type="SUPFAM" id="SSF56436">
    <property type="entry name" value="C-type lectin-like"/>
    <property type="match status" value="1"/>
</dbReference>